<organism evidence="1 2">
    <name type="scientific">Fredinandcohnia quinoae</name>
    <dbReference type="NCBI Taxonomy" id="2918902"/>
    <lineage>
        <taxon>Bacteria</taxon>
        <taxon>Bacillati</taxon>
        <taxon>Bacillota</taxon>
        <taxon>Bacilli</taxon>
        <taxon>Bacillales</taxon>
        <taxon>Bacillaceae</taxon>
        <taxon>Fredinandcohnia</taxon>
    </lineage>
</organism>
<protein>
    <submittedName>
        <fullName evidence="1">Uncharacterized protein</fullName>
    </submittedName>
</protein>
<name>A0AAW5E148_9BACI</name>
<dbReference type="AlphaFoldDB" id="A0AAW5E148"/>
<comment type="caution">
    <text evidence="1">The sequence shown here is derived from an EMBL/GenBank/DDBJ whole genome shotgun (WGS) entry which is preliminary data.</text>
</comment>
<keyword evidence="2" id="KW-1185">Reference proteome</keyword>
<gene>
    <name evidence="1" type="ORF">MJG50_13420</name>
</gene>
<evidence type="ECO:0000313" key="2">
    <source>
        <dbReference type="Proteomes" id="UP001431131"/>
    </source>
</evidence>
<reference evidence="1" key="1">
    <citation type="submission" date="2022-02" db="EMBL/GenBank/DDBJ databases">
        <title>Fredinandcohnia quinoae sp. nov. isolated from Chenopodium quinoa seeds.</title>
        <authorList>
            <person name="Saati-Santamaria Z."/>
            <person name="Flores-Felix J.D."/>
            <person name="Igual J.M."/>
            <person name="Velazquez E."/>
            <person name="Garcia-Fraile P."/>
            <person name="Martinez-Molina E."/>
        </authorList>
    </citation>
    <scope>NUCLEOTIDE SEQUENCE</scope>
    <source>
        <strain evidence="1">SECRCQ15</strain>
    </source>
</reference>
<dbReference type="Proteomes" id="UP001431131">
    <property type="component" value="Unassembled WGS sequence"/>
</dbReference>
<accession>A0AAW5E148</accession>
<dbReference type="RefSeq" id="WP_240256250.1">
    <property type="nucleotide sequence ID" value="NZ_JAKTTI010000021.1"/>
</dbReference>
<proteinExistence type="predicted"/>
<sequence>MLSTRVECHKNIDFHSFLSDHGITQIGTNTYSVHTKENKQISTVTTHIDKNIIVFTFLESLKLSEYEQIHHLICLLAEEFEGVIDDTESQLGYLENGEPAFIIKNWAQWTMLLNEAKYKTLEGKMVDILNENGDELGSGMLVDYKFDLSIDQTSIITECTIVTMLGERTYSGNPLVVKAGNQW</sequence>
<evidence type="ECO:0000313" key="1">
    <source>
        <dbReference type="EMBL" id="MCH1626333.1"/>
    </source>
</evidence>
<dbReference type="EMBL" id="JAKTTI010000021">
    <property type="protein sequence ID" value="MCH1626333.1"/>
    <property type="molecule type" value="Genomic_DNA"/>
</dbReference>